<evidence type="ECO:0000313" key="3">
    <source>
        <dbReference type="Proteomes" id="UP001429564"/>
    </source>
</evidence>
<keyword evidence="1" id="KW-0812">Transmembrane</keyword>
<evidence type="ECO:0000313" key="2">
    <source>
        <dbReference type="EMBL" id="NIZ63136.1"/>
    </source>
</evidence>
<accession>A0ABX0WFK8</accession>
<feature type="transmembrane region" description="Helical" evidence="1">
    <location>
        <begin position="117"/>
        <end position="137"/>
    </location>
</feature>
<keyword evidence="3" id="KW-1185">Reference proteome</keyword>
<keyword evidence="1" id="KW-0472">Membrane</keyword>
<reference evidence="2 3" key="1">
    <citation type="submission" date="2018-05" db="EMBL/GenBank/DDBJ databases">
        <authorList>
            <person name="Zhang Y.-J."/>
        </authorList>
    </citation>
    <scope>NUCLEOTIDE SEQUENCE [LARGE SCALE GENOMIC DNA]</scope>
    <source>
        <strain evidence="2 3">CY04</strain>
    </source>
</reference>
<keyword evidence="1" id="KW-1133">Transmembrane helix</keyword>
<dbReference type="RefSeq" id="WP_167685740.1">
    <property type="nucleotide sequence ID" value="NZ_QHLQ01000029.1"/>
</dbReference>
<comment type="caution">
    <text evidence="2">The sequence shown here is derived from an EMBL/GenBank/DDBJ whole genome shotgun (WGS) entry which is preliminary data.</text>
</comment>
<dbReference type="EMBL" id="QHLQ01000029">
    <property type="protein sequence ID" value="NIZ63136.1"/>
    <property type="molecule type" value="Genomic_DNA"/>
</dbReference>
<protein>
    <submittedName>
        <fullName evidence="2">Uncharacterized protein</fullName>
    </submittedName>
</protein>
<evidence type="ECO:0000256" key="1">
    <source>
        <dbReference type="SAM" id="Phobius"/>
    </source>
</evidence>
<sequence>MPGVEVLHPDGNSFDRFLFATVGEDRNGVSVTVVSALARLGLEPWNEAADLAALQPQAALARLDMLLSDFGDVPALEQDHGSVAAKLVSLLPEVLPRRVSVITGSTETGLPSVSIRWILAAVLLISGLLNLFASAWFG</sequence>
<dbReference type="Proteomes" id="UP001429564">
    <property type="component" value="Unassembled WGS sequence"/>
</dbReference>
<organism evidence="2 3">
    <name type="scientific">Parasedimentitalea denitrificans</name>
    <dbReference type="NCBI Taxonomy" id="2211118"/>
    <lineage>
        <taxon>Bacteria</taxon>
        <taxon>Pseudomonadati</taxon>
        <taxon>Pseudomonadota</taxon>
        <taxon>Alphaproteobacteria</taxon>
        <taxon>Rhodobacterales</taxon>
        <taxon>Paracoccaceae</taxon>
        <taxon>Parasedimentitalea</taxon>
    </lineage>
</organism>
<name>A0ABX0WFK8_9RHOB</name>
<gene>
    <name evidence="2" type="ORF">DL239_19405</name>
</gene>
<proteinExistence type="predicted"/>